<evidence type="ECO:0000313" key="7">
    <source>
        <dbReference type="EMBL" id="MFC7322172.1"/>
    </source>
</evidence>
<evidence type="ECO:0000256" key="4">
    <source>
        <dbReference type="ARBA" id="ARBA00022801"/>
    </source>
</evidence>
<evidence type="ECO:0000256" key="3">
    <source>
        <dbReference type="ARBA" id="ARBA00022723"/>
    </source>
</evidence>
<dbReference type="Proteomes" id="UP001596494">
    <property type="component" value="Unassembled WGS sequence"/>
</dbReference>
<dbReference type="InterPro" id="IPR023214">
    <property type="entry name" value="HAD_sf"/>
</dbReference>
<dbReference type="NCBIfam" id="TIGR01457">
    <property type="entry name" value="HAD-SF-IIA-hyp2"/>
    <property type="match status" value="1"/>
</dbReference>
<dbReference type="InterPro" id="IPR006357">
    <property type="entry name" value="HAD-SF_hydro_IIA"/>
</dbReference>
<dbReference type="InterPro" id="IPR036412">
    <property type="entry name" value="HAD-like_sf"/>
</dbReference>
<protein>
    <recommendedName>
        <fullName evidence="6">Acid sugar phosphatase</fullName>
        <ecNumber evidence="6">3.1.3.-</ecNumber>
    </recommendedName>
</protein>
<proteinExistence type="inferred from homology"/>
<comment type="caution">
    <text evidence="7">The sequence shown here is derived from an EMBL/GenBank/DDBJ whole genome shotgun (WGS) entry which is preliminary data.</text>
</comment>
<dbReference type="EC" id="3.1.3.-" evidence="6"/>
<evidence type="ECO:0000256" key="5">
    <source>
        <dbReference type="ARBA" id="ARBA00022842"/>
    </source>
</evidence>
<evidence type="ECO:0000313" key="8">
    <source>
        <dbReference type="Proteomes" id="UP001596494"/>
    </source>
</evidence>
<comment type="function">
    <text evidence="6">Catalyzes the dephosphorylation of 2-6 carbon acid sugars in vitro.</text>
</comment>
<dbReference type="Pfam" id="PF13242">
    <property type="entry name" value="Hydrolase_like"/>
    <property type="match status" value="1"/>
</dbReference>
<sequence length="257" mass="28507">MVHYKAYLIDLDGTMYRGNEKIPGAAEFIKELNQEGIPHLFVTNNSATVPEKVAEKLMKMGIDAREEQIFNSSMAAAKYIRLMEHHAKAYVIGEEGLYSALENENIQIVDDNADYVVIGIDRGLTYEKLAKACLQIRNGAKLISTNKDVAIPTERGMVPGNGAITSVISVSTGIDPVFAGKPEPILMEQAIEKLGFSKKDVLMVGDNYDTDILAGIHSGIDTLMVETGVSTFESIKHYDEQPTYKITDLYKWKLDRK</sequence>
<dbReference type="SFLD" id="SFLDG01139">
    <property type="entry name" value="C2.A:_Pyridoxal_Phosphate_Phos"/>
    <property type="match status" value="1"/>
</dbReference>
<evidence type="ECO:0000256" key="1">
    <source>
        <dbReference type="ARBA" id="ARBA00001946"/>
    </source>
</evidence>
<dbReference type="NCBIfam" id="TIGR01460">
    <property type="entry name" value="HAD-SF-IIA"/>
    <property type="match status" value="1"/>
</dbReference>
<dbReference type="Pfam" id="PF13344">
    <property type="entry name" value="Hydrolase_6"/>
    <property type="match status" value="1"/>
</dbReference>
<dbReference type="InterPro" id="IPR006354">
    <property type="entry name" value="HAD-SF_hydro_IIA_hyp1"/>
</dbReference>
<name>A0ABW2K752_9BACI</name>
<evidence type="ECO:0000256" key="2">
    <source>
        <dbReference type="ARBA" id="ARBA00006696"/>
    </source>
</evidence>
<comment type="similarity">
    <text evidence="2 6">Belongs to the HAD-like hydrolase superfamily. NagD family.</text>
</comment>
<dbReference type="RefSeq" id="WP_289215978.1">
    <property type="nucleotide sequence ID" value="NZ_JAPVRC010000004.1"/>
</dbReference>
<dbReference type="PANTHER" id="PTHR19288">
    <property type="entry name" value="4-NITROPHENYLPHOSPHATASE-RELATED"/>
    <property type="match status" value="1"/>
</dbReference>
<evidence type="ECO:0000256" key="6">
    <source>
        <dbReference type="PIRNR" id="PIRNR000915"/>
    </source>
</evidence>
<dbReference type="GO" id="GO:0016787">
    <property type="term" value="F:hydrolase activity"/>
    <property type="evidence" value="ECO:0007669"/>
    <property type="project" value="UniProtKB-KW"/>
</dbReference>
<dbReference type="SUPFAM" id="SSF56784">
    <property type="entry name" value="HAD-like"/>
    <property type="match status" value="1"/>
</dbReference>
<keyword evidence="4 7" id="KW-0378">Hydrolase</keyword>
<keyword evidence="5 6" id="KW-0460">Magnesium</keyword>
<keyword evidence="8" id="KW-1185">Reference proteome</keyword>
<accession>A0ABW2K752</accession>
<dbReference type="EMBL" id="JBHTBY010000013">
    <property type="protein sequence ID" value="MFC7322172.1"/>
    <property type="molecule type" value="Genomic_DNA"/>
</dbReference>
<reference evidence="8" key="1">
    <citation type="journal article" date="2019" name="Int. J. Syst. Evol. Microbiol.">
        <title>The Global Catalogue of Microorganisms (GCM) 10K type strain sequencing project: providing services to taxonomists for standard genome sequencing and annotation.</title>
        <authorList>
            <consortium name="The Broad Institute Genomics Platform"/>
            <consortium name="The Broad Institute Genome Sequencing Center for Infectious Disease"/>
            <person name="Wu L."/>
            <person name="Ma J."/>
        </authorList>
    </citation>
    <scope>NUCLEOTIDE SEQUENCE [LARGE SCALE GENOMIC DNA]</scope>
    <source>
        <strain evidence="8">CCUG 73951</strain>
    </source>
</reference>
<dbReference type="CDD" id="cd07530">
    <property type="entry name" value="HAD_Pase_UmpH-like"/>
    <property type="match status" value="1"/>
</dbReference>
<organism evidence="7 8">
    <name type="scientific">Halobacillus campisalis</name>
    <dbReference type="NCBI Taxonomy" id="435909"/>
    <lineage>
        <taxon>Bacteria</taxon>
        <taxon>Bacillati</taxon>
        <taxon>Bacillota</taxon>
        <taxon>Bacilli</taxon>
        <taxon>Bacillales</taxon>
        <taxon>Bacillaceae</taxon>
        <taxon>Halobacillus</taxon>
    </lineage>
</organism>
<keyword evidence="3 6" id="KW-0479">Metal-binding</keyword>
<dbReference type="SFLD" id="SFLDS00003">
    <property type="entry name" value="Haloacid_Dehalogenase"/>
    <property type="match status" value="1"/>
</dbReference>
<dbReference type="Gene3D" id="3.40.50.1000">
    <property type="entry name" value="HAD superfamily/HAD-like"/>
    <property type="match status" value="2"/>
</dbReference>
<comment type="cofactor">
    <cofactor evidence="1 6">
        <name>Mg(2+)</name>
        <dbReference type="ChEBI" id="CHEBI:18420"/>
    </cofactor>
</comment>
<dbReference type="PANTHER" id="PTHR19288:SF46">
    <property type="entry name" value="HALOACID DEHALOGENASE-LIKE HYDROLASE DOMAIN-CONTAINING PROTEIN 2"/>
    <property type="match status" value="1"/>
</dbReference>
<gene>
    <name evidence="7" type="ORF">ACFQMN_14950</name>
</gene>
<dbReference type="PIRSF" id="PIRSF000915">
    <property type="entry name" value="PGP-type_phosphatase"/>
    <property type="match status" value="1"/>
</dbReference>